<comment type="caution">
    <text evidence="2">The sequence shown here is derived from an EMBL/GenBank/DDBJ whole genome shotgun (WGS) entry which is preliminary data.</text>
</comment>
<sequence length="486" mass="54828">MASKHRNMFHKKQETTEIGTRNLPKKWTQPAGGIRTLSNVIDEVHVLHDPEVLLVDYHAKRPGSDSPRDVEPLEPPCNPQKRLYGRRASSLGKWRRNEWWSHDVPDRKSCVTALGNGAIAAEATPNHLTTHDLNDARYESLATQKIPHTGQVVRMHALAPDLLIVNVSEILMCYWWTGTDLVFVDGVYAVWSDDPPPVRRLELKSWNSRDLSHFPNVQIVEIEAHALLSANIIAFSRYLEYLPAFIWDLSLCKVVGEVSAVVGSREFPYSIYGDTRGRIYVCYDGLISVHDASGDEVRRLTAEADFDVGDVQLQFNDLPVVMATVVNVNEVEAMVVAWDVAPDGGFQRIGTPVELESAALRALHPSRRALIFERRLLDQTEEEDEGVPDLCSIVAVDLRSRDVLWETNDLLDCPLWDDPFYLVDGRFVVLQLRSFGRPPVLRLVDVEDGTVVTNTLGEDLESIVHFGGKFVYCRTTQGAYRYIVFT</sequence>
<dbReference type="AlphaFoldDB" id="A0ABD0XW20"/>
<feature type="region of interest" description="Disordered" evidence="1">
    <location>
        <begin position="59"/>
        <end position="82"/>
    </location>
</feature>
<protein>
    <recommendedName>
        <fullName evidence="4">DUF1618 domain-containing protein</fullName>
    </recommendedName>
</protein>
<keyword evidence="3" id="KW-1185">Reference proteome</keyword>
<accession>A0ABD0XW20</accession>
<evidence type="ECO:0000313" key="3">
    <source>
        <dbReference type="Proteomes" id="UP001558652"/>
    </source>
</evidence>
<dbReference type="Proteomes" id="UP001558652">
    <property type="component" value="Unassembled WGS sequence"/>
</dbReference>
<reference evidence="2 3" key="1">
    <citation type="submission" date="2024-07" db="EMBL/GenBank/DDBJ databases">
        <title>Chromosome-level genome assembly of the water stick insect Ranatra chinensis (Heteroptera: Nepidae).</title>
        <authorList>
            <person name="Liu X."/>
        </authorList>
    </citation>
    <scope>NUCLEOTIDE SEQUENCE [LARGE SCALE GENOMIC DNA]</scope>
    <source>
        <strain evidence="2">Cailab_2021Rc</strain>
        <tissue evidence="2">Muscle</tissue>
    </source>
</reference>
<organism evidence="2 3">
    <name type="scientific">Ranatra chinensis</name>
    <dbReference type="NCBI Taxonomy" id="642074"/>
    <lineage>
        <taxon>Eukaryota</taxon>
        <taxon>Metazoa</taxon>
        <taxon>Ecdysozoa</taxon>
        <taxon>Arthropoda</taxon>
        <taxon>Hexapoda</taxon>
        <taxon>Insecta</taxon>
        <taxon>Pterygota</taxon>
        <taxon>Neoptera</taxon>
        <taxon>Paraneoptera</taxon>
        <taxon>Hemiptera</taxon>
        <taxon>Heteroptera</taxon>
        <taxon>Panheteroptera</taxon>
        <taxon>Nepomorpha</taxon>
        <taxon>Nepidae</taxon>
        <taxon>Ranatrinae</taxon>
        <taxon>Ranatra</taxon>
    </lineage>
</organism>
<dbReference type="EMBL" id="JBFDAA010000020">
    <property type="protein sequence ID" value="KAL1115047.1"/>
    <property type="molecule type" value="Genomic_DNA"/>
</dbReference>
<feature type="compositionally biased region" description="Basic and acidic residues" evidence="1">
    <location>
        <begin position="59"/>
        <end position="71"/>
    </location>
</feature>
<gene>
    <name evidence="2" type="ORF">AAG570_007078</name>
</gene>
<evidence type="ECO:0000256" key="1">
    <source>
        <dbReference type="SAM" id="MobiDB-lite"/>
    </source>
</evidence>
<name>A0ABD0XW20_9HEMI</name>
<evidence type="ECO:0000313" key="2">
    <source>
        <dbReference type="EMBL" id="KAL1115047.1"/>
    </source>
</evidence>
<proteinExistence type="predicted"/>
<evidence type="ECO:0008006" key="4">
    <source>
        <dbReference type="Google" id="ProtNLM"/>
    </source>
</evidence>